<name>A0A419SJ53_9BACL</name>
<dbReference type="Proteomes" id="UP000284219">
    <property type="component" value="Unassembled WGS sequence"/>
</dbReference>
<dbReference type="RefSeq" id="WP_170145303.1">
    <property type="nucleotide sequence ID" value="NZ_MCHY01000008.1"/>
</dbReference>
<evidence type="ECO:0000313" key="1">
    <source>
        <dbReference type="EMBL" id="RKD23982.1"/>
    </source>
</evidence>
<gene>
    <name evidence="1" type="ORF">BEP19_06065</name>
</gene>
<dbReference type="AlphaFoldDB" id="A0A419SJ53"/>
<dbReference type="EMBL" id="MCHY01000008">
    <property type="protein sequence ID" value="RKD23982.1"/>
    <property type="molecule type" value="Genomic_DNA"/>
</dbReference>
<evidence type="ECO:0008006" key="3">
    <source>
        <dbReference type="Google" id="ProtNLM"/>
    </source>
</evidence>
<keyword evidence="2" id="KW-1185">Reference proteome</keyword>
<dbReference type="InterPro" id="IPR020534">
    <property type="entry name" value="Uncharacterised_YqxA"/>
</dbReference>
<organism evidence="1 2">
    <name type="scientific">Ammoniphilus oxalaticus</name>
    <dbReference type="NCBI Taxonomy" id="66863"/>
    <lineage>
        <taxon>Bacteria</taxon>
        <taxon>Bacillati</taxon>
        <taxon>Bacillota</taxon>
        <taxon>Bacilli</taxon>
        <taxon>Bacillales</taxon>
        <taxon>Paenibacillaceae</taxon>
        <taxon>Aneurinibacillus group</taxon>
        <taxon>Ammoniphilus</taxon>
    </lineage>
</organism>
<sequence>MKWRLQFMTLVALTGLLMITGIHLAEQGIRHVEGVADGPSQSFQLAQRGDGKMEMTVLGRDYVIEEETILPLFQTYSATSGAGKEQPVRQPRGDQIGQWLTSISQKALEWMTRF</sequence>
<protein>
    <recommendedName>
        <fullName evidence="3">DUF3679 domain-containing protein</fullName>
    </recommendedName>
</protein>
<reference evidence="1 2" key="1">
    <citation type="submission" date="2016-08" db="EMBL/GenBank/DDBJ databases">
        <title>Novel Firmicute Genomes.</title>
        <authorList>
            <person name="Poppleton D.I."/>
            <person name="Gribaldo S."/>
        </authorList>
    </citation>
    <scope>NUCLEOTIDE SEQUENCE [LARGE SCALE GENOMIC DNA]</scope>
    <source>
        <strain evidence="1 2">RAOx-1</strain>
    </source>
</reference>
<comment type="caution">
    <text evidence="1">The sequence shown here is derived from an EMBL/GenBank/DDBJ whole genome shotgun (WGS) entry which is preliminary data.</text>
</comment>
<evidence type="ECO:0000313" key="2">
    <source>
        <dbReference type="Proteomes" id="UP000284219"/>
    </source>
</evidence>
<proteinExistence type="predicted"/>
<accession>A0A419SJ53</accession>
<dbReference type="Pfam" id="PF12438">
    <property type="entry name" value="DUF3679"/>
    <property type="match status" value="1"/>
</dbReference>